<reference evidence="1 4" key="2">
    <citation type="submission" date="2017-12" db="EMBL/GenBank/DDBJ databases">
        <authorList>
            <person name="Levesque S."/>
        </authorList>
    </citation>
    <scope>NUCLEOTIDE SEQUENCE [LARGE SCALE GENOMIC DNA]</scope>
    <source>
        <strain evidence="1 4">SMQ-1420</strain>
    </source>
</reference>
<evidence type="ECO:0000313" key="1">
    <source>
        <dbReference type="EMBL" id="AZT95685.1"/>
    </source>
</evidence>
<dbReference type="Proteomes" id="UP000282731">
    <property type="component" value="Chromosome"/>
</dbReference>
<dbReference type="RefSeq" id="WP_087053552.1">
    <property type="nucleotide sequence ID" value="NZ_CP025333.1"/>
</dbReference>
<proteinExistence type="predicted"/>
<accession>A0A368LR03</accession>
<dbReference type="GeneID" id="60904553"/>
<reference evidence="2 3" key="1">
    <citation type="journal article" date="2017" name="Elife">
        <title>Extensive horizontal gene transfer in cheese-associated bacteria.</title>
        <authorList>
            <person name="Bonham K.S."/>
            <person name="Wolfe B.E."/>
            <person name="Dutton R.J."/>
        </authorList>
    </citation>
    <scope>NUCLEOTIDE SEQUENCE [LARGE SCALE GENOMIC DNA]</scope>
    <source>
        <strain evidence="2 3">JB5</strain>
    </source>
</reference>
<gene>
    <name evidence="2" type="ORF">CIK79_08650</name>
    <name evidence="1" type="ORF">CXR27_00715</name>
</gene>
<evidence type="ECO:0008006" key="5">
    <source>
        <dbReference type="Google" id="ProtNLM"/>
    </source>
</evidence>
<protein>
    <recommendedName>
        <fullName evidence="5">Integrase</fullName>
    </recommendedName>
</protein>
<dbReference type="Proteomes" id="UP000218377">
    <property type="component" value="Unassembled WGS sequence"/>
</dbReference>
<reference evidence="1 4" key="3">
    <citation type="submission" date="2019-01" db="EMBL/GenBank/DDBJ databases">
        <title>Comparative genomic analysis of Brevibacterium aurantiacum sheds light on its evolution and its adaptation to smear-ripened cheeses.</title>
        <authorList>
            <person name="Moineau S."/>
        </authorList>
    </citation>
    <scope>NUCLEOTIDE SEQUENCE [LARGE SCALE GENOMIC DNA]</scope>
    <source>
        <strain evidence="1 4">SMQ-1420</strain>
    </source>
</reference>
<evidence type="ECO:0000313" key="3">
    <source>
        <dbReference type="Proteomes" id="UP000218377"/>
    </source>
</evidence>
<dbReference type="AlphaFoldDB" id="A0A2A3X3Q8"/>
<sequence>MASGEVNISHDTFARRPMDRAHNYLRDLLVALEVLEPYEPLIERIGPWLIDRVAGISAMHRQTIDQFARWVILRRLRTAADQGRLTKAMAEGARQRLNRSIDLLAWLEHKQTTILEVTQHRLELYLSTQVMSMSMMLHPFITWINRTGINNRISVKNPNPSQAHVTMGDADRWRHIGTLLRDDSIRLYTRIIGLFILLFAQPLTRAYDLRTEQVTAPQRGPVLVTFRETPVEMPEPLGMLIRQQLTHRVNASYASLDNGWLFPGGIPGRPIATENIRGQLVELGIPPHQARHAAMFGLSAEVPHMILAQTLGISQTAARAWAGLAARDWGGYIRERNDRGKLSP</sequence>
<accession>A0A2A3X3Q8</accession>
<name>A0A2A3X3Q8_BREAU</name>
<dbReference type="EMBL" id="NRGX01000001">
    <property type="protein sequence ID" value="PCC18352.1"/>
    <property type="molecule type" value="Genomic_DNA"/>
</dbReference>
<evidence type="ECO:0000313" key="2">
    <source>
        <dbReference type="EMBL" id="PCC18352.1"/>
    </source>
</evidence>
<organism evidence="2 3">
    <name type="scientific">Brevibacterium aurantiacum</name>
    <dbReference type="NCBI Taxonomy" id="273384"/>
    <lineage>
        <taxon>Bacteria</taxon>
        <taxon>Bacillati</taxon>
        <taxon>Actinomycetota</taxon>
        <taxon>Actinomycetes</taxon>
        <taxon>Micrococcales</taxon>
        <taxon>Brevibacteriaceae</taxon>
        <taxon>Brevibacterium</taxon>
    </lineage>
</organism>
<evidence type="ECO:0000313" key="4">
    <source>
        <dbReference type="Proteomes" id="UP000282731"/>
    </source>
</evidence>
<dbReference type="EMBL" id="CP025334">
    <property type="protein sequence ID" value="AZT95685.1"/>
    <property type="molecule type" value="Genomic_DNA"/>
</dbReference>